<evidence type="ECO:0000256" key="4">
    <source>
        <dbReference type="ARBA" id="ARBA00016202"/>
    </source>
</evidence>
<dbReference type="EMBL" id="JBHRTP010000032">
    <property type="protein sequence ID" value="MFC3108544.1"/>
    <property type="molecule type" value="Genomic_DNA"/>
</dbReference>
<name>A0ABV7F0X6_9BURK</name>
<proteinExistence type="inferred from homology"/>
<evidence type="ECO:0000256" key="9">
    <source>
        <dbReference type="ARBA" id="ARBA00023139"/>
    </source>
</evidence>
<evidence type="ECO:0000256" key="12">
    <source>
        <dbReference type="ARBA" id="ARBA00023288"/>
    </source>
</evidence>
<protein>
    <recommendedName>
        <fullName evidence="4">Outer-membrane lipoprotein LolB</fullName>
    </recommendedName>
</protein>
<evidence type="ECO:0000256" key="10">
    <source>
        <dbReference type="ARBA" id="ARBA00023186"/>
    </source>
</evidence>
<dbReference type="Proteomes" id="UP001595530">
    <property type="component" value="Unassembled WGS sequence"/>
</dbReference>
<keyword evidence="5" id="KW-0813">Transport</keyword>
<dbReference type="Gene3D" id="2.50.20.10">
    <property type="entry name" value="Lipoprotein localisation LolA/LolB/LppX"/>
    <property type="match status" value="1"/>
</dbReference>
<keyword evidence="8" id="KW-0472">Membrane</keyword>
<organism evidence="13 14">
    <name type="scientific">Undibacterium arcticum</name>
    <dbReference type="NCBI Taxonomy" id="1762892"/>
    <lineage>
        <taxon>Bacteria</taxon>
        <taxon>Pseudomonadati</taxon>
        <taxon>Pseudomonadota</taxon>
        <taxon>Betaproteobacteria</taxon>
        <taxon>Burkholderiales</taxon>
        <taxon>Oxalobacteraceae</taxon>
        <taxon>Undibacterium</taxon>
    </lineage>
</organism>
<gene>
    <name evidence="13" type="ORF">ACFOFO_11320</name>
</gene>
<keyword evidence="14" id="KW-1185">Reference proteome</keyword>
<keyword evidence="10" id="KW-0143">Chaperone</keyword>
<dbReference type="InterPro" id="IPR004565">
    <property type="entry name" value="OM_lipoprot_LolB"/>
</dbReference>
<keyword evidence="7" id="KW-0653">Protein transport</keyword>
<dbReference type="InterPro" id="IPR029046">
    <property type="entry name" value="LolA/LolB/LppX"/>
</dbReference>
<evidence type="ECO:0000313" key="14">
    <source>
        <dbReference type="Proteomes" id="UP001595530"/>
    </source>
</evidence>
<comment type="subcellular location">
    <subcellularLocation>
        <location evidence="1">Cell outer membrane</location>
        <topology evidence="1">Lipid-anchor</topology>
    </subcellularLocation>
</comment>
<comment type="similarity">
    <text evidence="2">Belongs to the LolB family.</text>
</comment>
<evidence type="ECO:0000256" key="5">
    <source>
        <dbReference type="ARBA" id="ARBA00022448"/>
    </source>
</evidence>
<keyword evidence="12 13" id="KW-0449">Lipoprotein</keyword>
<comment type="caution">
    <text evidence="13">The sequence shown here is derived from an EMBL/GenBank/DDBJ whole genome shotgun (WGS) entry which is preliminary data.</text>
</comment>
<dbReference type="RefSeq" id="WP_390331556.1">
    <property type="nucleotide sequence ID" value="NZ_JBHRTP010000032.1"/>
</dbReference>
<reference evidence="14" key="1">
    <citation type="journal article" date="2019" name="Int. J. Syst. Evol. Microbiol.">
        <title>The Global Catalogue of Microorganisms (GCM) 10K type strain sequencing project: providing services to taxonomists for standard genome sequencing and annotation.</title>
        <authorList>
            <consortium name="The Broad Institute Genomics Platform"/>
            <consortium name="The Broad Institute Genome Sequencing Center for Infectious Disease"/>
            <person name="Wu L."/>
            <person name="Ma J."/>
        </authorList>
    </citation>
    <scope>NUCLEOTIDE SEQUENCE [LARGE SCALE GENOMIC DNA]</scope>
    <source>
        <strain evidence="14">KCTC 42986</strain>
    </source>
</reference>
<evidence type="ECO:0000256" key="1">
    <source>
        <dbReference type="ARBA" id="ARBA00004459"/>
    </source>
</evidence>
<evidence type="ECO:0000256" key="7">
    <source>
        <dbReference type="ARBA" id="ARBA00022927"/>
    </source>
</evidence>
<comment type="subunit">
    <text evidence="3">Monomer.</text>
</comment>
<keyword evidence="9" id="KW-0564">Palmitate</keyword>
<accession>A0ABV7F0X6</accession>
<dbReference type="CDD" id="cd16326">
    <property type="entry name" value="LolB"/>
    <property type="match status" value="1"/>
</dbReference>
<dbReference type="Pfam" id="PF03550">
    <property type="entry name" value="LolB"/>
    <property type="match status" value="1"/>
</dbReference>
<evidence type="ECO:0000256" key="8">
    <source>
        <dbReference type="ARBA" id="ARBA00023136"/>
    </source>
</evidence>
<keyword evidence="11" id="KW-0998">Cell outer membrane</keyword>
<dbReference type="SUPFAM" id="SSF89392">
    <property type="entry name" value="Prokaryotic lipoproteins and lipoprotein localization factors"/>
    <property type="match status" value="1"/>
</dbReference>
<keyword evidence="6" id="KW-0732">Signal</keyword>
<evidence type="ECO:0000256" key="3">
    <source>
        <dbReference type="ARBA" id="ARBA00011245"/>
    </source>
</evidence>
<evidence type="ECO:0000256" key="2">
    <source>
        <dbReference type="ARBA" id="ARBA00009696"/>
    </source>
</evidence>
<sequence length="246" mass="26893">MPFFNTYSLINQYFGKKTRALVRTFALVARAPLRARRLPLASALLLPVLLSACAAINQAPAQRTGLPGMQQLAARPYRDNIDLSGRLSVLYQQDGKDQAVHGSFNWIQSGDRAGITLLSPLGQTMATIEVGPRSSTLTKAGRAPRAAADVDALAADALGWPLPVAGLREWLQGFATNVDGRRFIASAQNDSVNTRDGWRIRYVSWQDEPDRNGATITHPKRIDLARSTAQAGEVSMRIVIDSWQAR</sequence>
<evidence type="ECO:0000256" key="11">
    <source>
        <dbReference type="ARBA" id="ARBA00023237"/>
    </source>
</evidence>
<evidence type="ECO:0000256" key="6">
    <source>
        <dbReference type="ARBA" id="ARBA00022729"/>
    </source>
</evidence>
<evidence type="ECO:0000313" key="13">
    <source>
        <dbReference type="EMBL" id="MFC3108544.1"/>
    </source>
</evidence>